<reference evidence="2" key="1">
    <citation type="submission" date="2022-05" db="EMBL/GenBank/DDBJ databases">
        <title>Sphingomonas sp. strain RP10 Genome sequencing and assembly.</title>
        <authorList>
            <person name="Kim I."/>
        </authorList>
    </citation>
    <scope>NUCLEOTIDE SEQUENCE</scope>
    <source>
        <strain evidence="2">RP10</strain>
    </source>
</reference>
<dbReference type="EMBL" id="JAMLDY010000010">
    <property type="protein sequence ID" value="MCP3735177.1"/>
    <property type="molecule type" value="Genomic_DNA"/>
</dbReference>
<keyword evidence="1" id="KW-0732">Signal</keyword>
<name>A0A9X2KQP4_9SPHN</name>
<gene>
    <name evidence="2" type="ORF">M9979_09880</name>
</gene>
<evidence type="ECO:0000313" key="3">
    <source>
        <dbReference type="Proteomes" id="UP001139486"/>
    </source>
</evidence>
<keyword evidence="3" id="KW-1185">Reference proteome</keyword>
<dbReference type="AlphaFoldDB" id="A0A9X2KQP4"/>
<organism evidence="2 3">
    <name type="scientific">Sphingomonas liriopis</name>
    <dbReference type="NCBI Taxonomy" id="2949094"/>
    <lineage>
        <taxon>Bacteria</taxon>
        <taxon>Pseudomonadati</taxon>
        <taxon>Pseudomonadota</taxon>
        <taxon>Alphaproteobacteria</taxon>
        <taxon>Sphingomonadales</taxon>
        <taxon>Sphingomonadaceae</taxon>
        <taxon>Sphingomonas</taxon>
    </lineage>
</organism>
<dbReference type="Proteomes" id="UP001139486">
    <property type="component" value="Unassembled WGS sequence"/>
</dbReference>
<sequence>MRRLGQVVAVLATGMAGAAHAQVAVPTPELPAFTTPSRAPLAMTLAPVAMGGSVERSTRLTNRLRLRVTLESAASGAGAGARDRVHSRLIGQMVDFFPAGDHGFHLSAGTRLFNPGAPGAAEVAARGLLPSQRRLNIPGLKTTMRRAPALTLGYTDRIDADTSLGFEVGAMQGRAYNDAADVARQTRLARNAIGRPINPVVNLVIGHRF</sequence>
<dbReference type="RefSeq" id="WP_254289191.1">
    <property type="nucleotide sequence ID" value="NZ_JAMLDY010000010.1"/>
</dbReference>
<evidence type="ECO:0000256" key="1">
    <source>
        <dbReference type="SAM" id="SignalP"/>
    </source>
</evidence>
<feature type="signal peptide" evidence="1">
    <location>
        <begin position="1"/>
        <end position="21"/>
    </location>
</feature>
<accession>A0A9X2KQP4</accession>
<evidence type="ECO:0000313" key="2">
    <source>
        <dbReference type="EMBL" id="MCP3735177.1"/>
    </source>
</evidence>
<comment type="caution">
    <text evidence="2">The sequence shown here is derived from an EMBL/GenBank/DDBJ whole genome shotgun (WGS) entry which is preliminary data.</text>
</comment>
<feature type="chain" id="PRO_5040799430" evidence="1">
    <location>
        <begin position="22"/>
        <end position="209"/>
    </location>
</feature>
<protein>
    <submittedName>
        <fullName evidence="2">Uncharacterized protein</fullName>
    </submittedName>
</protein>
<proteinExistence type="predicted"/>